<accession>A0ABY0HK45</accession>
<dbReference type="PROSITE" id="PS00141">
    <property type="entry name" value="ASP_PROTEASE"/>
    <property type="match status" value="2"/>
</dbReference>
<dbReference type="InterPro" id="IPR001461">
    <property type="entry name" value="Aspartic_peptidase_A1"/>
</dbReference>
<dbReference type="Pfam" id="PF00026">
    <property type="entry name" value="Asp"/>
    <property type="match status" value="1"/>
</dbReference>
<evidence type="ECO:0000256" key="6">
    <source>
        <dbReference type="RuleBase" id="RU000454"/>
    </source>
</evidence>
<dbReference type="Gene3D" id="2.40.70.10">
    <property type="entry name" value="Acid Proteases"/>
    <property type="match status" value="2"/>
</dbReference>
<dbReference type="InterPro" id="IPR021109">
    <property type="entry name" value="Peptidase_aspartic_dom_sf"/>
</dbReference>
<comment type="similarity">
    <text evidence="1 6">Belongs to the peptidase A1 family.</text>
</comment>
<reference evidence="8 9" key="1">
    <citation type="submission" date="2018-06" db="EMBL/GenBank/DDBJ databases">
        <title>Complete Genomes of Monosporascus.</title>
        <authorList>
            <person name="Robinson A.J."/>
            <person name="Natvig D.O."/>
        </authorList>
    </citation>
    <scope>NUCLEOTIDE SEQUENCE [LARGE SCALE GENOMIC DNA]</scope>
    <source>
        <strain evidence="8 9">CBS 609.92</strain>
    </source>
</reference>
<sequence>MLYLYSIQFALMNLCTAIAATRSQDGFFSLPASRISKPLPVLKRQEDTDVPLYDVSQVSYLIELSIGTPGQSVKVAVDTGSSELWVDPVCQNSQSLSEIDECIENGIYDPSRSTTFEDVNSTNTIPYGIGVVQIEYVRDNVAFPNSTINLTDVQFGVATASRQLNEGIMGLSFGGSTPEADLRYNNIVDELYLQNVTQSRAFSVALGSSDSDNDSVVIFGGIDTSKYAGPLRALPILGPQNGETIHRYWVQLDSIGTTVDGSSHTYDNSSLPVVLDTGSTFCSLPRAVVSGMMEDLGGQISNQGQVLVDCSLVDNESTFNFDFGNITIRIPYSQFVLQANSEVCVLGATPDDQIALLGDSFLRSAYVIFDQNNMEVAMAPYVNCGQSEQRIPDGGVSGVEGVCDGADNRSGGDANGGGGNSGGGDDNAGFRLTAGMLNLLSVCISVPVFVDLL</sequence>
<keyword evidence="3" id="KW-0732">Signal</keyword>
<evidence type="ECO:0000256" key="3">
    <source>
        <dbReference type="ARBA" id="ARBA00022729"/>
    </source>
</evidence>
<dbReference type="SUPFAM" id="SSF50630">
    <property type="entry name" value="Acid proteases"/>
    <property type="match status" value="1"/>
</dbReference>
<evidence type="ECO:0000256" key="2">
    <source>
        <dbReference type="ARBA" id="ARBA00022670"/>
    </source>
</evidence>
<keyword evidence="5 6" id="KW-0378">Hydrolase</keyword>
<keyword evidence="9" id="KW-1185">Reference proteome</keyword>
<evidence type="ECO:0000256" key="4">
    <source>
        <dbReference type="ARBA" id="ARBA00022750"/>
    </source>
</evidence>
<protein>
    <recommendedName>
        <fullName evidence="7">Peptidase A1 domain-containing protein</fullName>
    </recommendedName>
</protein>
<proteinExistence type="inferred from homology"/>
<dbReference type="InterPro" id="IPR033121">
    <property type="entry name" value="PEPTIDASE_A1"/>
</dbReference>
<dbReference type="InterPro" id="IPR001969">
    <property type="entry name" value="Aspartic_peptidase_AS"/>
</dbReference>
<evidence type="ECO:0000259" key="7">
    <source>
        <dbReference type="PROSITE" id="PS51767"/>
    </source>
</evidence>
<evidence type="ECO:0000256" key="5">
    <source>
        <dbReference type="ARBA" id="ARBA00022801"/>
    </source>
</evidence>
<dbReference type="PROSITE" id="PS51767">
    <property type="entry name" value="PEPTIDASE_A1"/>
    <property type="match status" value="1"/>
</dbReference>
<dbReference type="PANTHER" id="PTHR47966:SF65">
    <property type="entry name" value="ASPARTIC-TYPE ENDOPEPTIDASE"/>
    <property type="match status" value="1"/>
</dbReference>
<dbReference type="EMBL" id="QJNS01000006">
    <property type="protein sequence ID" value="RYO94931.1"/>
    <property type="molecule type" value="Genomic_DNA"/>
</dbReference>
<name>A0ABY0HK45_9PEZI</name>
<gene>
    <name evidence="8" type="ORF">DL762_000365</name>
</gene>
<dbReference type="InterPro" id="IPR033876">
    <property type="entry name" value="SAP-like"/>
</dbReference>
<dbReference type="PRINTS" id="PR00792">
    <property type="entry name" value="PEPSIN"/>
</dbReference>
<dbReference type="CDD" id="cd05474">
    <property type="entry name" value="SAP_like"/>
    <property type="match status" value="1"/>
</dbReference>
<dbReference type="Proteomes" id="UP000294003">
    <property type="component" value="Unassembled WGS sequence"/>
</dbReference>
<comment type="caution">
    <text evidence="8">The sequence shown here is derived from an EMBL/GenBank/DDBJ whole genome shotgun (WGS) entry which is preliminary data.</text>
</comment>
<dbReference type="PANTHER" id="PTHR47966">
    <property type="entry name" value="BETA-SITE APP-CLEAVING ENZYME, ISOFORM A-RELATED"/>
    <property type="match status" value="1"/>
</dbReference>
<feature type="domain" description="Peptidase A1" evidence="7">
    <location>
        <begin position="60"/>
        <end position="379"/>
    </location>
</feature>
<keyword evidence="2 6" id="KW-0645">Protease</keyword>
<keyword evidence="4 6" id="KW-0064">Aspartyl protease</keyword>
<evidence type="ECO:0000313" key="8">
    <source>
        <dbReference type="EMBL" id="RYO94931.1"/>
    </source>
</evidence>
<evidence type="ECO:0000313" key="9">
    <source>
        <dbReference type="Proteomes" id="UP000294003"/>
    </source>
</evidence>
<organism evidence="8 9">
    <name type="scientific">Monosporascus cannonballus</name>
    <dbReference type="NCBI Taxonomy" id="155416"/>
    <lineage>
        <taxon>Eukaryota</taxon>
        <taxon>Fungi</taxon>
        <taxon>Dikarya</taxon>
        <taxon>Ascomycota</taxon>
        <taxon>Pezizomycotina</taxon>
        <taxon>Sordariomycetes</taxon>
        <taxon>Xylariomycetidae</taxon>
        <taxon>Xylariales</taxon>
        <taxon>Xylariales incertae sedis</taxon>
        <taxon>Monosporascus</taxon>
    </lineage>
</organism>
<evidence type="ECO:0000256" key="1">
    <source>
        <dbReference type="ARBA" id="ARBA00007447"/>
    </source>
</evidence>